<dbReference type="PANTHER" id="PTHR18934:SF91">
    <property type="entry name" value="PRE-MRNA-SPLICING FACTOR ATP-DEPENDENT RNA HELICASE PRP16"/>
    <property type="match status" value="1"/>
</dbReference>
<evidence type="ECO:0000259" key="5">
    <source>
        <dbReference type="PROSITE" id="PS51194"/>
    </source>
</evidence>
<proteinExistence type="predicted"/>
<dbReference type="SUPFAM" id="SSF52540">
    <property type="entry name" value="P-loop containing nucleoside triphosphate hydrolases"/>
    <property type="match status" value="1"/>
</dbReference>
<dbReference type="SMART" id="SM00487">
    <property type="entry name" value="DEXDc"/>
    <property type="match status" value="1"/>
</dbReference>
<evidence type="ECO:0000256" key="4">
    <source>
        <dbReference type="ARBA" id="ARBA00022840"/>
    </source>
</evidence>
<dbReference type="InterPro" id="IPR027417">
    <property type="entry name" value="P-loop_NTPase"/>
</dbReference>
<feature type="domain" description="Helicase C-terminal" evidence="5">
    <location>
        <begin position="913"/>
        <end position="1096"/>
    </location>
</feature>
<keyword evidence="4" id="KW-0067">ATP-binding</keyword>
<dbReference type="GO" id="GO:0003723">
    <property type="term" value="F:RNA binding"/>
    <property type="evidence" value="ECO:0007669"/>
    <property type="project" value="TreeGrafter"/>
</dbReference>
<keyword evidence="1" id="KW-0547">Nucleotide-binding</keyword>
<dbReference type="CDD" id="cd18791">
    <property type="entry name" value="SF2_C_RHA"/>
    <property type="match status" value="1"/>
</dbReference>
<dbReference type="GO" id="GO:0004386">
    <property type="term" value="F:helicase activity"/>
    <property type="evidence" value="ECO:0007669"/>
    <property type="project" value="UniProtKB-KW"/>
</dbReference>
<sequence>METHIDASALSDDEINSIDPNFFTEDDSKKNFIKNNLINTMFPVLLDQDRITLLEGLILIIDTIYRKFNIYALKNNKNLFWNQLIQNDLLDLRALVGLMLPYIKDEGDDRNKHSLHSLKDLYTEKIPDTDKYKFSNMQYNRCIRYQRDGQIRIKDRPLETIYFENHLQLLLSSINTMSNKLYVNWMDVLPVTIDTYSQNLIYKITKYNIQHKSSNVADLGLNFSDFYNVISNHLYHEIVNYKWLIYEFKIVSDHVPIISYLESTDAFEFDNLWRGVLWSQLTDTGRFRFTSDWNKLLKSYEQFDNYAIYYIHIFFCKYSVSKKRLEKEKKLRCGSAVVEEGEDVEDVEDNGSINISDENIRNAIDGIANVPAEYIYAFLLDQLLGFKRSWFYYFIKIKKSKYFQTTDEKIKITPKNVYNYAKLITRKPTENELTGTSKLLDLPRFWISLKKNDQEEVMAKMKNTHPNEMWFNVSRYLRNFYDTEDTNLLMQYNILIRNTVHDNLIDIVFESLIYHGLLSQFVPNAMVTDNVALVTRIGTNADAAKTNEKRSQMKNTVFKDADKKRYKDHAYYYITGNKYAELPNTIYDDKKKSFIHFFDALTSIQGWQFRYAMNWVSQINFYHHYANVRVMYATGGTGTGKSTIIPRLIMYSQHMLDYKITGKIICTQPRISPTVNSGEMISSESGIPIISYDEKYKQNMPTSEYYIQYKHAGGSHVDVNAMSFLRIVTDGTLMAEMKNSPFMTKTLPVTGLFDKNKTPIDWMKTYTADNKYDILIIDEAHEHNANMDLILTLARDACYVNNSLKLVIISATMDDDEPIYRRYYRTINDNRMFPLSQEIIANKLDRANMDRRVDISVPRSTTQFKIDDIFLPKEASDKINDKNFVEAGIAMTIKVVNETTSGDILLFMTGKKDIDQSVAEINARTPSNVIAFPFIGRDLSEEQRNFILKIDKMLKTYTRQKSDVSKSEDEITQRVDPGTYNRAIIIATNVAEASITIDSLRYVVDTGYAKVDVYDPLLGVTKLITMPISNTSSMQRRGRVGRVAAGSVYYMYDKEKVANNKTAYKIADTNIRDLIVDLLRTEQMDHPIVDRINDINRIRNIRNIEIPAELGNPGVYGDIITKLYMYGESTLNDTGIYKYYGLGNSDVTIDQILTDEYLLTNHDDYHFDYIFESKCHTGYDDSILEDRYLDFYIIHPDENIITRNMYTGKYIFLKQNQGITEDYYYYFYVRNDVNRTDTGLEHKTINWKDVILPKYELMIRDAKLLAKIVEIAYDQTQHPSLALEKFDSDYERRRSLSEYYARLNEILRETKKTILLTTKIGKKTGELQRVLDMGITNNPQNILWYMYSLPYDVQNDVVGMMSLLSSTDDIKKWAVTKNIRDVERFIRRGITIRNSKSFPSDLNFIWKIWLQIKKIFNDNQLYQYVTIDKDMESRFRISVKNYLQGNKMNIDEYKVLNTMYRSGKLNVVDEFYHYVSNLKIDFEERLKTTNIAMYVKIVADMFKINEQIIQKFVVVYLESMLQINKKQWCYQYDIEHNVENSDVSKEDVVEWVKTLILPRVISDGSDTYLIMLESYLRAYANNLICAESKGKYISLSNGAKIITKFWSKKILIRQTFQLDPSEFFVYHSNNASGDIITVFYLTPVIIDWVFKLNPIYYYYFLFDDGLNKYFKEDESLEILKKRLAEKYDVNYLMNYVKLLGDPNLLFAIMIHINTTHIKKNFLN</sequence>
<dbReference type="PANTHER" id="PTHR18934">
    <property type="entry name" value="ATP-DEPENDENT RNA HELICASE"/>
    <property type="match status" value="1"/>
</dbReference>
<evidence type="ECO:0000313" key="6">
    <source>
        <dbReference type="EMBL" id="QHT01053.1"/>
    </source>
</evidence>
<dbReference type="SMART" id="SM00490">
    <property type="entry name" value="HELICc"/>
    <property type="match status" value="1"/>
</dbReference>
<accession>A0A6C0C9Q7</accession>
<evidence type="ECO:0000256" key="1">
    <source>
        <dbReference type="ARBA" id="ARBA00022741"/>
    </source>
</evidence>
<name>A0A6C0C9Q7_9ZZZZ</name>
<dbReference type="InterPro" id="IPR001650">
    <property type="entry name" value="Helicase_C-like"/>
</dbReference>
<dbReference type="GO" id="GO:0005524">
    <property type="term" value="F:ATP binding"/>
    <property type="evidence" value="ECO:0007669"/>
    <property type="project" value="UniProtKB-KW"/>
</dbReference>
<dbReference type="GO" id="GO:0016787">
    <property type="term" value="F:hydrolase activity"/>
    <property type="evidence" value="ECO:0007669"/>
    <property type="project" value="UniProtKB-KW"/>
</dbReference>
<dbReference type="InterPro" id="IPR014001">
    <property type="entry name" value="Helicase_ATP-bd"/>
</dbReference>
<dbReference type="Gene3D" id="3.40.50.300">
    <property type="entry name" value="P-loop containing nucleotide triphosphate hydrolases"/>
    <property type="match status" value="2"/>
</dbReference>
<keyword evidence="2" id="KW-0378">Hydrolase</keyword>
<evidence type="ECO:0000256" key="2">
    <source>
        <dbReference type="ARBA" id="ARBA00022801"/>
    </source>
</evidence>
<dbReference type="Pfam" id="PF00271">
    <property type="entry name" value="Helicase_C"/>
    <property type="match status" value="1"/>
</dbReference>
<protein>
    <recommendedName>
        <fullName evidence="5">Helicase C-terminal domain-containing protein</fullName>
    </recommendedName>
</protein>
<reference evidence="6" key="1">
    <citation type="journal article" date="2020" name="Nature">
        <title>Giant virus diversity and host interactions through global metagenomics.</title>
        <authorList>
            <person name="Schulz F."/>
            <person name="Roux S."/>
            <person name="Paez-Espino D."/>
            <person name="Jungbluth S."/>
            <person name="Walsh D.A."/>
            <person name="Denef V.J."/>
            <person name="McMahon K.D."/>
            <person name="Konstantinidis K.T."/>
            <person name="Eloe-Fadrosh E.A."/>
            <person name="Kyrpides N.C."/>
            <person name="Woyke T."/>
        </authorList>
    </citation>
    <scope>NUCLEOTIDE SEQUENCE</scope>
    <source>
        <strain evidence="6">GVMAG-M-3300020192-26</strain>
    </source>
</reference>
<keyword evidence="3" id="KW-0347">Helicase</keyword>
<dbReference type="PROSITE" id="PS51194">
    <property type="entry name" value="HELICASE_CTER"/>
    <property type="match status" value="1"/>
</dbReference>
<evidence type="ECO:0000256" key="3">
    <source>
        <dbReference type="ARBA" id="ARBA00022806"/>
    </source>
</evidence>
<organism evidence="6">
    <name type="scientific">viral metagenome</name>
    <dbReference type="NCBI Taxonomy" id="1070528"/>
    <lineage>
        <taxon>unclassified sequences</taxon>
        <taxon>metagenomes</taxon>
        <taxon>organismal metagenomes</taxon>
    </lineage>
</organism>
<dbReference type="EMBL" id="MN739363">
    <property type="protein sequence ID" value="QHT01053.1"/>
    <property type="molecule type" value="Genomic_DNA"/>
</dbReference>